<gene>
    <name evidence="1" type="ORF">WS67_07175</name>
</gene>
<organism evidence="1 2">
    <name type="scientific">Burkholderia singularis</name>
    <dbReference type="NCBI Taxonomy" id="1503053"/>
    <lineage>
        <taxon>Bacteria</taxon>
        <taxon>Pseudomonadati</taxon>
        <taxon>Pseudomonadota</taxon>
        <taxon>Betaproteobacteria</taxon>
        <taxon>Burkholderiales</taxon>
        <taxon>Burkholderiaceae</taxon>
        <taxon>Burkholderia</taxon>
        <taxon>pseudomallei group</taxon>
    </lineage>
</organism>
<proteinExistence type="predicted"/>
<comment type="caution">
    <text evidence="1">The sequence shown here is derived from an EMBL/GenBank/DDBJ whole genome shotgun (WGS) entry which is preliminary data.</text>
</comment>
<name>A0A124P9H3_9BURK</name>
<reference evidence="1 2" key="1">
    <citation type="submission" date="2015-11" db="EMBL/GenBank/DDBJ databases">
        <title>Expanding the genomic diversity of Burkholderia species for the development of highly accurate diagnostics.</title>
        <authorList>
            <person name="Sahl J."/>
            <person name="Keim P."/>
            <person name="Wagner D."/>
        </authorList>
    </citation>
    <scope>NUCLEOTIDE SEQUENCE [LARGE SCALE GENOMIC DNA]</scope>
    <source>
        <strain evidence="1 2">TSV85</strain>
    </source>
</reference>
<dbReference type="AlphaFoldDB" id="A0A124P9H3"/>
<keyword evidence="2" id="KW-1185">Reference proteome</keyword>
<accession>A0A124P9H3</accession>
<protein>
    <submittedName>
        <fullName evidence="1">Uncharacterized protein</fullName>
    </submittedName>
</protein>
<dbReference type="EMBL" id="LOWA01000018">
    <property type="protein sequence ID" value="KVE28522.1"/>
    <property type="molecule type" value="Genomic_DNA"/>
</dbReference>
<evidence type="ECO:0000313" key="2">
    <source>
        <dbReference type="Proteomes" id="UP000062788"/>
    </source>
</evidence>
<dbReference type="Proteomes" id="UP000062788">
    <property type="component" value="Unassembled WGS sequence"/>
</dbReference>
<evidence type="ECO:0000313" key="1">
    <source>
        <dbReference type="EMBL" id="KVE28522.1"/>
    </source>
</evidence>
<sequence>MAQIGLKNYVYTTQTTSSGTSKPASDLTPLYGYVEEPNFFPLYKNVIIGEQKSIKQADYVNSSAESKYVNSNNNYTPGIESFTYLPSSFFHASDGSANRYDYAWKWMRRLARTQYVNASNSSDGIAATYPEVPFVLISDAVTKIIGLDFDGIRNAFSTLPRLPSNFSVSHYISLHNVPLYSNAPNSSYNLPVDIIAQKVDSTNSYAIQLAFNGLKPWQITTSSASLTWTPKFSMAVVATGCAIQTTYDDGTVSQKTYAVSNAPGYYTCIDSSGKVVTVNIPIGSAASTHVSKIIAMTYYNASATSILKTGLPAYQ</sequence>